<keyword evidence="3" id="KW-1185">Reference proteome</keyword>
<dbReference type="EMBL" id="AMYB01000002">
    <property type="protein sequence ID" value="OAD06822.1"/>
    <property type="molecule type" value="Genomic_DNA"/>
</dbReference>
<feature type="chain" id="PRO_5007839928" evidence="1">
    <location>
        <begin position="21"/>
        <end position="170"/>
    </location>
</feature>
<dbReference type="Proteomes" id="UP000077051">
    <property type="component" value="Unassembled WGS sequence"/>
</dbReference>
<dbReference type="AlphaFoldDB" id="A0A162TSL8"/>
<protein>
    <submittedName>
        <fullName evidence="2">Uncharacterized protein</fullName>
    </submittedName>
</protein>
<feature type="signal peptide" evidence="1">
    <location>
        <begin position="1"/>
        <end position="20"/>
    </location>
</feature>
<dbReference type="VEuPathDB" id="FungiDB:MUCCIDRAFT_155403"/>
<keyword evidence="1" id="KW-0732">Signal</keyword>
<sequence length="170" mass="18795">MKISLATVFVSLLSSLAVSAQNVVNVDVPKVNEMIYSKELLNITYSIIGTQTTNPPLNNYYPDSLNVDFVWTEHANTANTLSLQVSTGLNTNPYPGGTQNVQRKDTFRVPNCHFFSRYPPTAFDFSLVFTPIYNTITRTNGSIVEPTGTPQDRIIVPLAVTVDNSTFPKC</sequence>
<accession>A0A162TSL8</accession>
<evidence type="ECO:0000313" key="2">
    <source>
        <dbReference type="EMBL" id="OAD06822.1"/>
    </source>
</evidence>
<organism evidence="2 3">
    <name type="scientific">Mucor lusitanicus CBS 277.49</name>
    <dbReference type="NCBI Taxonomy" id="747725"/>
    <lineage>
        <taxon>Eukaryota</taxon>
        <taxon>Fungi</taxon>
        <taxon>Fungi incertae sedis</taxon>
        <taxon>Mucoromycota</taxon>
        <taxon>Mucoromycotina</taxon>
        <taxon>Mucoromycetes</taxon>
        <taxon>Mucorales</taxon>
        <taxon>Mucorineae</taxon>
        <taxon>Mucoraceae</taxon>
        <taxon>Mucor</taxon>
    </lineage>
</organism>
<evidence type="ECO:0000256" key="1">
    <source>
        <dbReference type="SAM" id="SignalP"/>
    </source>
</evidence>
<proteinExistence type="predicted"/>
<gene>
    <name evidence="2" type="ORF">MUCCIDRAFT_155403</name>
</gene>
<evidence type="ECO:0000313" key="3">
    <source>
        <dbReference type="Proteomes" id="UP000077051"/>
    </source>
</evidence>
<dbReference type="OrthoDB" id="2357290at2759"/>
<reference evidence="2 3" key="1">
    <citation type="submission" date="2015-06" db="EMBL/GenBank/DDBJ databases">
        <title>Expansion of signal transduction pathways in fungi by whole-genome duplication.</title>
        <authorList>
            <consortium name="DOE Joint Genome Institute"/>
            <person name="Corrochano L.M."/>
            <person name="Kuo A."/>
            <person name="Marcet-Houben M."/>
            <person name="Polaino S."/>
            <person name="Salamov A."/>
            <person name="Villalobos J.M."/>
            <person name="Alvarez M.I."/>
            <person name="Avalos J."/>
            <person name="Benito E.P."/>
            <person name="Benoit I."/>
            <person name="Burger G."/>
            <person name="Camino L.P."/>
            <person name="Canovas D."/>
            <person name="Cerda-Olmedo E."/>
            <person name="Cheng J.-F."/>
            <person name="Dominguez A."/>
            <person name="Elias M."/>
            <person name="Eslava A.P."/>
            <person name="Glaser F."/>
            <person name="Grimwood J."/>
            <person name="Gutierrez G."/>
            <person name="Heitman J."/>
            <person name="Henrissat B."/>
            <person name="Iturriaga E.A."/>
            <person name="Lang B.F."/>
            <person name="Lavin J.L."/>
            <person name="Lee S."/>
            <person name="Li W."/>
            <person name="Lindquist E."/>
            <person name="Lopez-Garcia S."/>
            <person name="Luque E.M."/>
            <person name="Marcos A.T."/>
            <person name="Martin J."/>
            <person name="Mccluskey K."/>
            <person name="Medina H.R."/>
            <person name="Miralles-Duran A."/>
            <person name="Miyazaki A."/>
            <person name="Munoz-Torres E."/>
            <person name="Oguiza J.A."/>
            <person name="Ohm R."/>
            <person name="Olmedo M."/>
            <person name="Orejas M."/>
            <person name="Ortiz-Castellanos L."/>
            <person name="Pisabarro A.G."/>
            <person name="Rodriguez-Romero J."/>
            <person name="Ruiz-Herrera J."/>
            <person name="Ruiz-Vazquez R."/>
            <person name="Sanz C."/>
            <person name="Schackwitz W."/>
            <person name="Schmutz J."/>
            <person name="Shahriari M."/>
            <person name="Shelest E."/>
            <person name="Silva-Franco F."/>
            <person name="Soanes D."/>
            <person name="Syed K."/>
            <person name="Tagua V.G."/>
            <person name="Talbot N.J."/>
            <person name="Thon M."/>
            <person name="De Vries R.P."/>
            <person name="Wiebenga A."/>
            <person name="Yadav J.S."/>
            <person name="Braun E.L."/>
            <person name="Baker S."/>
            <person name="Garre V."/>
            <person name="Horwitz B."/>
            <person name="Torres-Martinez S."/>
            <person name="Idnurm A."/>
            <person name="Herrera-Estrella A."/>
            <person name="Gabaldon T."/>
            <person name="Grigoriev I.V."/>
        </authorList>
    </citation>
    <scope>NUCLEOTIDE SEQUENCE [LARGE SCALE GENOMIC DNA]</scope>
    <source>
        <strain evidence="2 3">CBS 277.49</strain>
    </source>
</reference>
<name>A0A162TSL8_MUCCL</name>
<comment type="caution">
    <text evidence="2">The sequence shown here is derived from an EMBL/GenBank/DDBJ whole genome shotgun (WGS) entry which is preliminary data.</text>
</comment>